<dbReference type="SMART" id="SM00382">
    <property type="entry name" value="AAA"/>
    <property type="match status" value="1"/>
</dbReference>
<keyword evidence="5 7" id="KW-1133">Transmembrane helix</keyword>
<evidence type="ECO:0000259" key="8">
    <source>
        <dbReference type="PROSITE" id="PS50893"/>
    </source>
</evidence>
<feature type="transmembrane region" description="Helical" evidence="7">
    <location>
        <begin position="75"/>
        <end position="97"/>
    </location>
</feature>
<dbReference type="PROSITE" id="PS00211">
    <property type="entry name" value="ABC_TRANSPORTER_1"/>
    <property type="match status" value="1"/>
</dbReference>
<feature type="transmembrane region" description="Helical" evidence="7">
    <location>
        <begin position="160"/>
        <end position="186"/>
    </location>
</feature>
<evidence type="ECO:0000256" key="2">
    <source>
        <dbReference type="ARBA" id="ARBA00022692"/>
    </source>
</evidence>
<dbReference type="PROSITE" id="PS50893">
    <property type="entry name" value="ABC_TRANSPORTER_2"/>
    <property type="match status" value="1"/>
</dbReference>
<dbReference type="GO" id="GO:0015421">
    <property type="term" value="F:ABC-type oligopeptide transporter activity"/>
    <property type="evidence" value="ECO:0007669"/>
    <property type="project" value="TreeGrafter"/>
</dbReference>
<feature type="transmembrane region" description="Helical" evidence="7">
    <location>
        <begin position="295"/>
        <end position="315"/>
    </location>
</feature>
<dbReference type="AlphaFoldDB" id="A0A3D9ZQ85"/>
<evidence type="ECO:0000256" key="7">
    <source>
        <dbReference type="SAM" id="Phobius"/>
    </source>
</evidence>
<dbReference type="RefSeq" id="WP_203783195.1">
    <property type="nucleotide sequence ID" value="NZ_BONB01000004.1"/>
</dbReference>
<dbReference type="PROSITE" id="PS50929">
    <property type="entry name" value="ABC_TM1F"/>
    <property type="match status" value="1"/>
</dbReference>
<name>A0A3D9ZQ85_9ACTN</name>
<dbReference type="Pfam" id="PF00005">
    <property type="entry name" value="ABC_tran"/>
    <property type="match status" value="1"/>
</dbReference>
<dbReference type="InterPro" id="IPR027417">
    <property type="entry name" value="P-loop_NTPase"/>
</dbReference>
<dbReference type="GO" id="GO:0005886">
    <property type="term" value="C:plasma membrane"/>
    <property type="evidence" value="ECO:0007669"/>
    <property type="project" value="UniProtKB-SubCell"/>
</dbReference>
<dbReference type="InterPro" id="IPR011527">
    <property type="entry name" value="ABC1_TM_dom"/>
</dbReference>
<dbReference type="InterPro" id="IPR017871">
    <property type="entry name" value="ABC_transporter-like_CS"/>
</dbReference>
<keyword evidence="4 10" id="KW-0067">ATP-binding</keyword>
<comment type="subcellular location">
    <subcellularLocation>
        <location evidence="1">Cell membrane</location>
        <topology evidence="1">Multi-pass membrane protein</topology>
    </subcellularLocation>
</comment>
<feature type="transmembrane region" description="Helical" evidence="7">
    <location>
        <begin position="35"/>
        <end position="55"/>
    </location>
</feature>
<evidence type="ECO:0000256" key="1">
    <source>
        <dbReference type="ARBA" id="ARBA00004651"/>
    </source>
</evidence>
<dbReference type="EMBL" id="QUMQ01000001">
    <property type="protein sequence ID" value="REF99039.1"/>
    <property type="molecule type" value="Genomic_DNA"/>
</dbReference>
<gene>
    <name evidence="10" type="ORF">DFJ67_5065</name>
</gene>
<feature type="domain" description="ABC transmembrane type-1" evidence="9">
    <location>
        <begin position="35"/>
        <end position="322"/>
    </location>
</feature>
<dbReference type="SUPFAM" id="SSF90123">
    <property type="entry name" value="ABC transporter transmembrane region"/>
    <property type="match status" value="1"/>
</dbReference>
<keyword evidence="3" id="KW-0547">Nucleotide-binding</keyword>
<keyword evidence="11" id="KW-1185">Reference proteome</keyword>
<protein>
    <submittedName>
        <fullName evidence="10">ATP-binding cassette subfamily B protein</fullName>
    </submittedName>
</protein>
<evidence type="ECO:0000256" key="3">
    <source>
        <dbReference type="ARBA" id="ARBA00022741"/>
    </source>
</evidence>
<organism evidence="10 11">
    <name type="scientific">Asanoa ferruginea</name>
    <dbReference type="NCBI Taxonomy" id="53367"/>
    <lineage>
        <taxon>Bacteria</taxon>
        <taxon>Bacillati</taxon>
        <taxon>Actinomycetota</taxon>
        <taxon>Actinomycetes</taxon>
        <taxon>Micromonosporales</taxon>
        <taxon>Micromonosporaceae</taxon>
        <taxon>Asanoa</taxon>
    </lineage>
</organism>
<evidence type="ECO:0000256" key="5">
    <source>
        <dbReference type="ARBA" id="ARBA00022989"/>
    </source>
</evidence>
<reference evidence="10 11" key="1">
    <citation type="submission" date="2018-08" db="EMBL/GenBank/DDBJ databases">
        <title>Sequencing the genomes of 1000 actinobacteria strains.</title>
        <authorList>
            <person name="Klenk H.-P."/>
        </authorList>
    </citation>
    <scope>NUCLEOTIDE SEQUENCE [LARGE SCALE GENOMIC DNA]</scope>
    <source>
        <strain evidence="10 11">DSM 44099</strain>
    </source>
</reference>
<evidence type="ECO:0000259" key="9">
    <source>
        <dbReference type="PROSITE" id="PS50929"/>
    </source>
</evidence>
<dbReference type="Proteomes" id="UP000256913">
    <property type="component" value="Unassembled WGS sequence"/>
</dbReference>
<feature type="domain" description="ABC transporter" evidence="8">
    <location>
        <begin position="354"/>
        <end position="600"/>
    </location>
</feature>
<dbReference type="GO" id="GO:0016887">
    <property type="term" value="F:ATP hydrolysis activity"/>
    <property type="evidence" value="ECO:0007669"/>
    <property type="project" value="InterPro"/>
</dbReference>
<dbReference type="GO" id="GO:0005524">
    <property type="term" value="F:ATP binding"/>
    <property type="evidence" value="ECO:0007669"/>
    <property type="project" value="UniProtKB-KW"/>
</dbReference>
<dbReference type="PANTHER" id="PTHR43394">
    <property type="entry name" value="ATP-DEPENDENT PERMEASE MDL1, MITOCHONDRIAL"/>
    <property type="match status" value="1"/>
</dbReference>
<sequence length="612" mass="66105">MSGGDNHVAGRRHSQLRLAVKALGLGWRAARAETLILLVLTCAAAALPGAAAWLGKLLLDELALGSAATMSRVTTLVVLAGVIAAMTAAIGHVSGLVELRQRHATSIRVTDQLYRRVNAISGLRHFEDPSFLDQLRLAEQGAQGAPDEVAGFARETVRSVVTLASFAGVLIVIWPPMALLLIVVAVPATLVHLHIARLEVRAAEQATGRHRRRAFFATMLTDPRAAKEIRLFGLGRVFHDRMIRLQRSAAGLELRVAGRTAVAQTLLTTVGAAVVGLGGLVVARGVLSGRLTIGDVGLFGAAVAGVQGALFGMVFKTGQLTSALSLFRSFVTVLETPADLPSGRRTVPPLRIGIEFRDVWFRYGTGAWILSGVSLVVPHGTSVGLVGANGAGKSTMTKLLCRFYDPDRGQILWDGIDIREFDIEQLRSRIQATFQDYMNFDLTARENIGIGDIGRVDDRARIRQVAEMAQIHEMISGLPRQYDAMLSRAFLDEETQERGVLLSGGQWQRVALARSLMREDADLLILDEPNSGLDVVAEHSIHHTLHQHRRGRTSLLVSHRLAALRDADLIAVLVGGRIAERGSHDVLMAADGEYAGLFRLQASGYQDERVAG</sequence>
<evidence type="ECO:0000313" key="11">
    <source>
        <dbReference type="Proteomes" id="UP000256913"/>
    </source>
</evidence>
<dbReference type="InterPro" id="IPR039421">
    <property type="entry name" value="Type_1_exporter"/>
</dbReference>
<dbReference type="InterPro" id="IPR003439">
    <property type="entry name" value="ABC_transporter-like_ATP-bd"/>
</dbReference>
<accession>A0A3D9ZQ85</accession>
<keyword evidence="6 7" id="KW-0472">Membrane</keyword>
<dbReference type="Gene3D" id="1.20.1560.10">
    <property type="entry name" value="ABC transporter type 1, transmembrane domain"/>
    <property type="match status" value="1"/>
</dbReference>
<keyword evidence="2 7" id="KW-0812">Transmembrane</keyword>
<dbReference type="SUPFAM" id="SSF52540">
    <property type="entry name" value="P-loop containing nucleoside triphosphate hydrolases"/>
    <property type="match status" value="1"/>
</dbReference>
<proteinExistence type="predicted"/>
<dbReference type="InterPro" id="IPR036640">
    <property type="entry name" value="ABC1_TM_sf"/>
</dbReference>
<comment type="caution">
    <text evidence="10">The sequence shown here is derived from an EMBL/GenBank/DDBJ whole genome shotgun (WGS) entry which is preliminary data.</text>
</comment>
<feature type="transmembrane region" description="Helical" evidence="7">
    <location>
        <begin position="261"/>
        <end position="283"/>
    </location>
</feature>
<evidence type="ECO:0000256" key="4">
    <source>
        <dbReference type="ARBA" id="ARBA00022840"/>
    </source>
</evidence>
<dbReference type="InterPro" id="IPR003593">
    <property type="entry name" value="AAA+_ATPase"/>
</dbReference>
<dbReference type="Gene3D" id="3.40.50.300">
    <property type="entry name" value="P-loop containing nucleotide triphosphate hydrolases"/>
    <property type="match status" value="1"/>
</dbReference>
<evidence type="ECO:0000256" key="6">
    <source>
        <dbReference type="ARBA" id="ARBA00023136"/>
    </source>
</evidence>
<evidence type="ECO:0000313" key="10">
    <source>
        <dbReference type="EMBL" id="REF99039.1"/>
    </source>
</evidence>
<dbReference type="PANTHER" id="PTHR43394:SF1">
    <property type="entry name" value="ATP-BINDING CASSETTE SUB-FAMILY B MEMBER 10, MITOCHONDRIAL"/>
    <property type="match status" value="1"/>
</dbReference>